<dbReference type="Proteomes" id="UP001165092">
    <property type="component" value="Unassembled WGS sequence"/>
</dbReference>
<dbReference type="PANTHER" id="PTHR35335">
    <property type="entry name" value="UPF0716 PROTEIN FXSA"/>
    <property type="match status" value="1"/>
</dbReference>
<keyword evidence="2" id="KW-0472">Membrane</keyword>
<dbReference type="GO" id="GO:0016020">
    <property type="term" value="C:membrane"/>
    <property type="evidence" value="ECO:0007669"/>
    <property type="project" value="InterPro"/>
</dbReference>
<dbReference type="AlphaFoldDB" id="A0A9W6UK82"/>
<dbReference type="EMBL" id="BSQG01000005">
    <property type="protein sequence ID" value="GLU48815.1"/>
    <property type="molecule type" value="Genomic_DNA"/>
</dbReference>
<sequence>MPLLFVIALMALPFLEIWVMILVGQQIGVSWTIALLCALTVSGVLVVRRAGRSAYRDVEKAMRTGVQPKDTPLDMLMLLVGGILLVTPGFITAVLGALLVLPVTRPVLRWAFTGWAARRLERMRVRMEADLATLGDAAPGNAPGSGGPKRTPGGGQVIQGHIVTDDEQGRS</sequence>
<feature type="region of interest" description="Disordered" evidence="1">
    <location>
        <begin position="136"/>
        <end position="171"/>
    </location>
</feature>
<name>A0A9W6UK82_9ACTN</name>
<comment type="caution">
    <text evidence="3">The sequence shown here is derived from an EMBL/GenBank/DDBJ whole genome shotgun (WGS) entry which is preliminary data.</text>
</comment>
<dbReference type="RefSeq" id="WP_285760288.1">
    <property type="nucleotide sequence ID" value="NZ_BSQG01000005.1"/>
</dbReference>
<dbReference type="Pfam" id="PF04186">
    <property type="entry name" value="FxsA"/>
    <property type="match status" value="1"/>
</dbReference>
<dbReference type="InterPro" id="IPR007313">
    <property type="entry name" value="FxsA"/>
</dbReference>
<gene>
    <name evidence="3" type="ORF">Nans01_31660</name>
</gene>
<dbReference type="NCBIfam" id="NF008528">
    <property type="entry name" value="PRK11463.1-2"/>
    <property type="match status" value="1"/>
</dbReference>
<feature type="transmembrane region" description="Helical" evidence="2">
    <location>
        <begin position="29"/>
        <end position="47"/>
    </location>
</feature>
<evidence type="ECO:0000256" key="2">
    <source>
        <dbReference type="SAM" id="Phobius"/>
    </source>
</evidence>
<keyword evidence="2" id="KW-1133">Transmembrane helix</keyword>
<accession>A0A9W6UK82</accession>
<dbReference type="PANTHER" id="PTHR35335:SF1">
    <property type="entry name" value="UPF0716 PROTEIN FXSA"/>
    <property type="match status" value="1"/>
</dbReference>
<protein>
    <submittedName>
        <fullName evidence="3">Uncharacterized protein</fullName>
    </submittedName>
</protein>
<reference evidence="3" key="1">
    <citation type="submission" date="2023-02" db="EMBL/GenBank/DDBJ databases">
        <title>Nocardiopsis ansamitocini NBRC 112285.</title>
        <authorList>
            <person name="Ichikawa N."/>
            <person name="Sato H."/>
            <person name="Tonouchi N."/>
        </authorList>
    </citation>
    <scope>NUCLEOTIDE SEQUENCE</scope>
    <source>
        <strain evidence="3">NBRC 112285</strain>
    </source>
</reference>
<evidence type="ECO:0000256" key="1">
    <source>
        <dbReference type="SAM" id="MobiDB-lite"/>
    </source>
</evidence>
<evidence type="ECO:0000313" key="4">
    <source>
        <dbReference type="Proteomes" id="UP001165092"/>
    </source>
</evidence>
<feature type="compositionally biased region" description="Gly residues" evidence="1">
    <location>
        <begin position="143"/>
        <end position="157"/>
    </location>
</feature>
<keyword evidence="4" id="KW-1185">Reference proteome</keyword>
<keyword evidence="2" id="KW-0812">Transmembrane</keyword>
<organism evidence="3 4">
    <name type="scientific">Nocardiopsis ansamitocini</name>
    <dbReference type="NCBI Taxonomy" id="1670832"/>
    <lineage>
        <taxon>Bacteria</taxon>
        <taxon>Bacillati</taxon>
        <taxon>Actinomycetota</taxon>
        <taxon>Actinomycetes</taxon>
        <taxon>Streptosporangiales</taxon>
        <taxon>Nocardiopsidaceae</taxon>
        <taxon>Nocardiopsis</taxon>
    </lineage>
</organism>
<evidence type="ECO:0000313" key="3">
    <source>
        <dbReference type="EMBL" id="GLU48815.1"/>
    </source>
</evidence>
<feature type="transmembrane region" description="Helical" evidence="2">
    <location>
        <begin position="76"/>
        <end position="101"/>
    </location>
</feature>
<proteinExistence type="predicted"/>